<name>A0A248TJ13_9BACI</name>
<protein>
    <recommendedName>
        <fullName evidence="2">VanZ-like domain-containing protein</fullName>
    </recommendedName>
</protein>
<organism evidence="3 4">
    <name type="scientific">Cytobacillus kochii</name>
    <dbReference type="NCBI Taxonomy" id="859143"/>
    <lineage>
        <taxon>Bacteria</taxon>
        <taxon>Bacillati</taxon>
        <taxon>Bacillota</taxon>
        <taxon>Bacilli</taxon>
        <taxon>Bacillales</taxon>
        <taxon>Bacillaceae</taxon>
        <taxon>Cytobacillus</taxon>
    </lineage>
</organism>
<keyword evidence="1" id="KW-0812">Transmembrane</keyword>
<evidence type="ECO:0000313" key="3">
    <source>
        <dbReference type="EMBL" id="ASV68196.1"/>
    </source>
</evidence>
<keyword evidence="1" id="KW-1133">Transmembrane helix</keyword>
<feature type="transmembrane region" description="Helical" evidence="1">
    <location>
        <begin position="89"/>
        <end position="108"/>
    </location>
</feature>
<dbReference type="KEGG" id="bko:CKF48_13210"/>
<sequence>MKKQLYWLPSILWMAMIFILSHQPGTQSSQLSGGITEVIAAWVPFSIENLHTLETFIRKNAHFFAYFILGIFILFAIRQGKILTRQKLLISWILTTVYAATDEFHQLFIPGRSGEVRDVLIDSVGAATGLILYSIVYYWRKSKNRGSV</sequence>
<dbReference type="PANTHER" id="PTHR28008:SF1">
    <property type="entry name" value="DOMAIN PROTEIN, PUTATIVE (AFU_ORTHOLOGUE AFUA_3G10980)-RELATED"/>
    <property type="match status" value="1"/>
</dbReference>
<dbReference type="InterPro" id="IPR016747">
    <property type="entry name" value="Phosphotransbutyrylase"/>
</dbReference>
<evidence type="ECO:0000313" key="4">
    <source>
        <dbReference type="Proteomes" id="UP000215137"/>
    </source>
</evidence>
<proteinExistence type="predicted"/>
<keyword evidence="1" id="KW-0472">Membrane</keyword>
<dbReference type="OrthoDB" id="291892at2"/>
<dbReference type="InterPro" id="IPR006976">
    <property type="entry name" value="VanZ-like"/>
</dbReference>
<accession>A0A248TJ13</accession>
<dbReference type="PIRSF" id="PIRSF019083">
    <property type="entry name" value="UCP019083_VanZ"/>
    <property type="match status" value="1"/>
</dbReference>
<evidence type="ECO:0000259" key="2">
    <source>
        <dbReference type="Pfam" id="PF04892"/>
    </source>
</evidence>
<gene>
    <name evidence="3" type="ORF">CKF48_13210</name>
</gene>
<dbReference type="NCBIfam" id="NF037970">
    <property type="entry name" value="vanZ_1"/>
    <property type="match status" value="1"/>
</dbReference>
<feature type="transmembrane region" description="Helical" evidence="1">
    <location>
        <begin position="120"/>
        <end position="139"/>
    </location>
</feature>
<keyword evidence="4" id="KW-1185">Reference proteome</keyword>
<dbReference type="Pfam" id="PF04892">
    <property type="entry name" value="VanZ"/>
    <property type="match status" value="1"/>
</dbReference>
<dbReference type="PANTHER" id="PTHR28008">
    <property type="entry name" value="DOMAIN PROTEIN, PUTATIVE (AFU_ORTHOLOGUE AFUA_3G10980)-RELATED"/>
    <property type="match status" value="1"/>
</dbReference>
<dbReference type="AlphaFoldDB" id="A0A248TJ13"/>
<feature type="domain" description="VanZ-like" evidence="2">
    <location>
        <begin position="7"/>
        <end position="136"/>
    </location>
</feature>
<reference evidence="3 4" key="1">
    <citation type="submission" date="2017-08" db="EMBL/GenBank/DDBJ databases">
        <title>Complete Genome Sequence of Bacillus kochii Oregon-R-modENCODE STRAIN BDGP4, isolated from Drosophila melanogaster gut.</title>
        <authorList>
            <person name="Wan K.H."/>
            <person name="Yu C."/>
            <person name="Park S."/>
            <person name="Hammonds A.S."/>
            <person name="Booth B.W."/>
            <person name="Celniker S.E."/>
        </authorList>
    </citation>
    <scope>NUCLEOTIDE SEQUENCE [LARGE SCALE GENOMIC DNA]</scope>
    <source>
        <strain evidence="3 4">BDGP4</strain>
    </source>
</reference>
<feature type="transmembrane region" description="Helical" evidence="1">
    <location>
        <begin position="5"/>
        <end position="22"/>
    </location>
</feature>
<evidence type="ECO:0000256" key="1">
    <source>
        <dbReference type="SAM" id="Phobius"/>
    </source>
</evidence>
<dbReference type="EMBL" id="CP022983">
    <property type="protein sequence ID" value="ASV68196.1"/>
    <property type="molecule type" value="Genomic_DNA"/>
</dbReference>
<dbReference type="RefSeq" id="WP_095371766.1">
    <property type="nucleotide sequence ID" value="NZ_CP022983.1"/>
</dbReference>
<feature type="transmembrane region" description="Helical" evidence="1">
    <location>
        <begin position="60"/>
        <end position="77"/>
    </location>
</feature>
<dbReference type="Proteomes" id="UP000215137">
    <property type="component" value="Chromosome"/>
</dbReference>